<comment type="caution">
    <text evidence="1">The sequence shown here is derived from an EMBL/GenBank/DDBJ whole genome shotgun (WGS) entry which is preliminary data.</text>
</comment>
<dbReference type="AlphaFoldDB" id="A0A5B1C170"/>
<protein>
    <submittedName>
        <fullName evidence="1">Uncharacterized protein</fullName>
    </submittedName>
</protein>
<evidence type="ECO:0000313" key="2">
    <source>
        <dbReference type="Proteomes" id="UP000323225"/>
    </source>
</evidence>
<reference evidence="1 2" key="1">
    <citation type="submission" date="2019-09" db="EMBL/GenBank/DDBJ databases">
        <authorList>
            <person name="Kritzky A."/>
            <person name="Schelkanova E.Y."/>
            <person name="Alkhova Z.V."/>
            <person name="Smirnova N.I."/>
        </authorList>
    </citation>
    <scope>NUCLEOTIDE SEQUENCE [LARGE SCALE GENOMIC DNA]</scope>
    <source>
        <strain evidence="1 2">M1526</strain>
    </source>
</reference>
<dbReference type="Proteomes" id="UP000323225">
    <property type="component" value="Unassembled WGS sequence"/>
</dbReference>
<sequence length="111" mass="12264">MSINVSDLISFLVENDAHEVHANAPFSSADHPVYMVDTSLIESGNIVELNVIFDSEGKASSDQVPMLAAEMIQELEEVPSETPLTLWFDGDRVYPTSMEMKDGNAVLKYEV</sequence>
<dbReference type="EMBL" id="VUAA01000010">
    <property type="protein sequence ID" value="KAA1254757.1"/>
    <property type="molecule type" value="Genomic_DNA"/>
</dbReference>
<organism evidence="1 2">
    <name type="scientific">Vibrio cholerae</name>
    <dbReference type="NCBI Taxonomy" id="666"/>
    <lineage>
        <taxon>Bacteria</taxon>
        <taxon>Pseudomonadati</taxon>
        <taxon>Pseudomonadota</taxon>
        <taxon>Gammaproteobacteria</taxon>
        <taxon>Vibrionales</taxon>
        <taxon>Vibrionaceae</taxon>
        <taxon>Vibrio</taxon>
    </lineage>
</organism>
<name>A0A5B1C170_VIBCL</name>
<gene>
    <name evidence="1" type="ORF">F0M16_10850</name>
</gene>
<accession>A0A5B1C170</accession>
<proteinExistence type="predicted"/>
<evidence type="ECO:0000313" key="1">
    <source>
        <dbReference type="EMBL" id="KAA1254757.1"/>
    </source>
</evidence>